<dbReference type="InterPro" id="IPR042317">
    <property type="entry name" value="She-1-like"/>
</dbReference>
<gene>
    <name evidence="1" type="ORF">L3Y34_014215</name>
</gene>
<dbReference type="Proteomes" id="UP000827892">
    <property type="component" value="Chromosome I"/>
</dbReference>
<dbReference type="PANTHER" id="PTHR31006:SF17">
    <property type="entry name" value="FBA_2 DOMAIN-CONTAINING PROTEIN"/>
    <property type="match status" value="1"/>
</dbReference>
<accession>A0AAE9IX20</accession>
<dbReference type="PANTHER" id="PTHR31006">
    <property type="entry name" value="F-BOX DOMAIN-CONTAINING PROTEIN-RELATED-RELATED"/>
    <property type="match status" value="1"/>
</dbReference>
<protein>
    <submittedName>
        <fullName evidence="1">Uncharacterized protein</fullName>
    </submittedName>
</protein>
<organism evidence="1 2">
    <name type="scientific">Caenorhabditis briggsae</name>
    <dbReference type="NCBI Taxonomy" id="6238"/>
    <lineage>
        <taxon>Eukaryota</taxon>
        <taxon>Metazoa</taxon>
        <taxon>Ecdysozoa</taxon>
        <taxon>Nematoda</taxon>
        <taxon>Chromadorea</taxon>
        <taxon>Rhabditida</taxon>
        <taxon>Rhabditina</taxon>
        <taxon>Rhabditomorpha</taxon>
        <taxon>Rhabditoidea</taxon>
        <taxon>Rhabditidae</taxon>
        <taxon>Peloderinae</taxon>
        <taxon>Caenorhabditis</taxon>
    </lineage>
</organism>
<sequence length="278" mass="31785">MPKVRQFSVHELENNGKIFISIVFDEIVTHISSDIDSNLVKIERSGKSEKTETGDIHQIASDICNEFIENGLLESENFQIDKTKIPVPSNLQKIRCSRFSSAFLGDQKVIKWLEKLDGGVEILKLTENGVIKGLGTMEQLKNVTKELIAVGCDISDEELENLRDDYCRLVLHSEKLTEKGVKRALENYLEQPQKAGNVFDVRFKASSTDFDKNDLFKGLMKAEITWEQYFSFKISYSLNCGKILEYDGFYFDLENGLHSVKIMIPMDWKPRLRDGNTV</sequence>
<proteinExistence type="predicted"/>
<name>A0AAE9IX20_CAEBR</name>
<dbReference type="EMBL" id="CP090891">
    <property type="protein sequence ID" value="ULU09668.1"/>
    <property type="molecule type" value="Genomic_DNA"/>
</dbReference>
<evidence type="ECO:0000313" key="1">
    <source>
        <dbReference type="EMBL" id="ULU09668.1"/>
    </source>
</evidence>
<evidence type="ECO:0000313" key="2">
    <source>
        <dbReference type="Proteomes" id="UP000827892"/>
    </source>
</evidence>
<dbReference type="AlphaFoldDB" id="A0AAE9IX20"/>
<reference evidence="1 2" key="1">
    <citation type="submission" date="2022-05" db="EMBL/GenBank/DDBJ databases">
        <title>Chromosome-level reference genomes for two strains of Caenorhabditis briggsae: an improved platform for comparative genomics.</title>
        <authorList>
            <person name="Stevens L."/>
            <person name="Andersen E.C."/>
        </authorList>
    </citation>
    <scope>NUCLEOTIDE SEQUENCE [LARGE SCALE GENOMIC DNA]</scope>
    <source>
        <strain evidence="1">QX1410_ONT</strain>
        <tissue evidence="1">Whole-organism</tissue>
    </source>
</reference>